<dbReference type="PANTHER" id="PTHR33876:SF4">
    <property type="entry name" value="CHLOROPLAST PROTEIN FOR GROWTH AND FERTILITY 2"/>
    <property type="match status" value="1"/>
</dbReference>
<feature type="transmembrane region" description="Helical" evidence="1">
    <location>
        <begin position="39"/>
        <end position="66"/>
    </location>
</feature>
<feature type="transmembrane region" description="Helical" evidence="1">
    <location>
        <begin position="196"/>
        <end position="219"/>
    </location>
</feature>
<proteinExistence type="predicted"/>
<sequence length="256" mass="27285">MTVVLGLGLLLGMQHATEPDHLAAVAALAGRERSLKQGIFHGVAWGLGHTLMLLLVAGAVGFLGWVISPAIAGHLEQLVGAMLILLGANVVRRLWRERLHFHAHKHPAETFHFQPHTQDASVLQDHSHAHTHPTEVMHFHAHSHLGESQPHAQSPHSHSHRLPLRSLLVGMVHGLAGSAALALLASQSMPSPAWMLVYIAVFGTGSMLGMALLSGVLAVPLGMTAKHLTRVYRVLNVGVAIFSIGLGTKLLLVLGG</sequence>
<dbReference type="PANTHER" id="PTHR33876">
    <property type="entry name" value="UNNAMED PRODUCT"/>
    <property type="match status" value="1"/>
</dbReference>
<protein>
    <submittedName>
        <fullName evidence="2">Urease accessory protein</fullName>
    </submittedName>
</protein>
<feature type="transmembrane region" description="Helical" evidence="1">
    <location>
        <begin position="78"/>
        <end position="95"/>
    </location>
</feature>
<name>A0A411HQJ3_9GAMM</name>
<keyword evidence="1" id="KW-1133">Transmembrane helix</keyword>
<organism evidence="2 3">
    <name type="scientific">Pseudolysobacter antarcticus</name>
    <dbReference type="NCBI Taxonomy" id="2511995"/>
    <lineage>
        <taxon>Bacteria</taxon>
        <taxon>Pseudomonadati</taxon>
        <taxon>Pseudomonadota</taxon>
        <taxon>Gammaproteobacteria</taxon>
        <taxon>Lysobacterales</taxon>
        <taxon>Rhodanobacteraceae</taxon>
        <taxon>Pseudolysobacter</taxon>
    </lineage>
</organism>
<evidence type="ECO:0000256" key="1">
    <source>
        <dbReference type="SAM" id="Phobius"/>
    </source>
</evidence>
<evidence type="ECO:0000313" key="2">
    <source>
        <dbReference type="EMBL" id="QBB72763.1"/>
    </source>
</evidence>
<keyword evidence="1" id="KW-0812">Transmembrane</keyword>
<dbReference type="AlphaFoldDB" id="A0A411HQJ3"/>
<reference evidence="2 3" key="1">
    <citation type="submission" date="2019-01" db="EMBL/GenBank/DDBJ databases">
        <title>Pseudolysobacter antarctica gen. nov., sp. nov., isolated from Fildes Peninsula, Antarctica.</title>
        <authorList>
            <person name="Wei Z."/>
            <person name="Peng F."/>
        </authorList>
    </citation>
    <scope>NUCLEOTIDE SEQUENCE [LARGE SCALE GENOMIC DNA]</scope>
    <source>
        <strain evidence="2 3">AQ6-296</strain>
    </source>
</reference>
<feature type="transmembrane region" description="Helical" evidence="1">
    <location>
        <begin position="164"/>
        <end position="184"/>
    </location>
</feature>
<feature type="transmembrane region" description="Helical" evidence="1">
    <location>
        <begin position="231"/>
        <end position="254"/>
    </location>
</feature>
<dbReference type="EMBL" id="CP035704">
    <property type="protein sequence ID" value="QBB72763.1"/>
    <property type="molecule type" value="Genomic_DNA"/>
</dbReference>
<dbReference type="Proteomes" id="UP000291562">
    <property type="component" value="Chromosome"/>
</dbReference>
<dbReference type="InterPro" id="IPR052776">
    <property type="entry name" value="Chloro_ReproSupport/MetalTrans"/>
</dbReference>
<evidence type="ECO:0000313" key="3">
    <source>
        <dbReference type="Proteomes" id="UP000291562"/>
    </source>
</evidence>
<dbReference type="OrthoDB" id="5333961at2"/>
<keyword evidence="3" id="KW-1185">Reference proteome</keyword>
<keyword evidence="1" id="KW-0472">Membrane</keyword>
<gene>
    <name evidence="2" type="ORF">ELE36_18080</name>
</gene>
<dbReference type="KEGG" id="xbc:ELE36_18080"/>
<accession>A0A411HQJ3</accession>